<accession>A0ACC3TY43</accession>
<dbReference type="EMBL" id="MU970039">
    <property type="protein sequence ID" value="KAK9325597.1"/>
    <property type="molecule type" value="Genomic_DNA"/>
</dbReference>
<protein>
    <submittedName>
        <fullName evidence="1">Fungal-specific transcription factor domain-containing protein</fullName>
    </submittedName>
</protein>
<keyword evidence="2" id="KW-1185">Reference proteome</keyword>
<name>A0ACC3TY43_9ASCO</name>
<reference evidence="2" key="1">
    <citation type="journal article" date="2024" name="Front. Bioeng. Biotechnol.">
        <title>Genome-scale model development and genomic sequencing of the oleaginous clade Lipomyces.</title>
        <authorList>
            <person name="Czajka J.J."/>
            <person name="Han Y."/>
            <person name="Kim J."/>
            <person name="Mondo S.J."/>
            <person name="Hofstad B.A."/>
            <person name="Robles A."/>
            <person name="Haridas S."/>
            <person name="Riley R."/>
            <person name="LaButti K."/>
            <person name="Pangilinan J."/>
            <person name="Andreopoulos W."/>
            <person name="Lipzen A."/>
            <person name="Yan J."/>
            <person name="Wang M."/>
            <person name="Ng V."/>
            <person name="Grigoriev I.V."/>
            <person name="Spatafora J.W."/>
            <person name="Magnuson J.K."/>
            <person name="Baker S.E."/>
            <person name="Pomraning K.R."/>
        </authorList>
    </citation>
    <scope>NUCLEOTIDE SEQUENCE [LARGE SCALE GENOMIC DNA]</scope>
    <source>
        <strain evidence="2">CBS 10300</strain>
    </source>
</reference>
<sequence length="945" mass="106656">MSNVTPPSTLSYEPRDQQEHQKSPDRKRWPAQVNGKVAIPRQRPYMESIASAIAPSGTSAVQRNMTGGKSARISHACESCRLRKTKCSGERPLCSHCKAFGIECHYANNKRDRTREELQNLRDKVQQYEAIFRQIAPSLDQPIRDIVSRVFWDQESPAETTEQTSRDEVSRNEAGTRGDETDVFGEDLVSAEAGSTGSIDNLDKDINSIGISSPEGFLGKSSDIDWIKKIFEVASDAEKDDNDIGSRFFHPRISDIESASYNLDDLDLAVESVDLSSMPPRYIADKLIDSYFETVHPSFPILLEPLFRYQYDIFCAGYHNQVNTQWLALLNLVFAISSIYGHHIEADFEGHELDHLQYYIRSKILKPDVAVPGDVQHVQYIALLSFYLFASNHVNRSYSMLGLAIRNGQGIGLHLRIKGAELTESQKEVRVRLWNALYVFERMVCAMTGRPSMISDQLTTAPLPSTNSETDNWEFIPQLTGHMVTNATVLSGKYFVHESELSKILGQVMDRLYAPEIVKSSWSTVQQIIEELNHRLDTWRENLTDELSINFDNIDIASAGDDFSLLRMRSILALQYYDVRRMVNRPCLCQYDIPNESTRSKDFGRTCAVLCMQAGHRSLSLFPDLSASPPMQQLTRGLIKVLPWWNVAHYMMSSISAIVLGHLMDYKPDWPNEKDVSRDLDKCLLWFRSFETDSLTSKRCVDIILGFKDRVLHRASPSLYKSPTPELPADSSNPSTESHMQQQRADHPPQRPYTSLFPISQPQGPGTIATPFYYTGKPSPFSMDMNPEYEIPGVQSSSSATIMEPVSAPMLVPERHAADGMLGTQAVQLSQATYDMPQQVSRLLPQEPSPNHLVYRSMSQNSSVLVPPQHNPREAQPLQGLQRGVNNPGAVMRKHSVSQSEQVPLSYTTQHAEHMIGIVTESDILAQQQKQQHLEHQQQNQQPLP</sequence>
<dbReference type="Proteomes" id="UP001489719">
    <property type="component" value="Unassembled WGS sequence"/>
</dbReference>
<comment type="caution">
    <text evidence="1">The sequence shown here is derived from an EMBL/GenBank/DDBJ whole genome shotgun (WGS) entry which is preliminary data.</text>
</comment>
<evidence type="ECO:0000313" key="1">
    <source>
        <dbReference type="EMBL" id="KAK9325597.1"/>
    </source>
</evidence>
<gene>
    <name evidence="1" type="ORF">V1517DRAFT_269156</name>
</gene>
<evidence type="ECO:0000313" key="2">
    <source>
        <dbReference type="Proteomes" id="UP001489719"/>
    </source>
</evidence>
<proteinExistence type="predicted"/>
<organism evidence="1 2">
    <name type="scientific">Lipomyces orientalis</name>
    <dbReference type="NCBI Taxonomy" id="1233043"/>
    <lineage>
        <taxon>Eukaryota</taxon>
        <taxon>Fungi</taxon>
        <taxon>Dikarya</taxon>
        <taxon>Ascomycota</taxon>
        <taxon>Saccharomycotina</taxon>
        <taxon>Lipomycetes</taxon>
        <taxon>Lipomycetales</taxon>
        <taxon>Lipomycetaceae</taxon>
        <taxon>Lipomyces</taxon>
    </lineage>
</organism>